<keyword evidence="1" id="KW-0560">Oxidoreductase</keyword>
<organism evidence="3 4">
    <name type="scientific">Kineococcus radiotolerans</name>
    <dbReference type="NCBI Taxonomy" id="131568"/>
    <lineage>
        <taxon>Bacteria</taxon>
        <taxon>Bacillati</taxon>
        <taxon>Actinomycetota</taxon>
        <taxon>Actinomycetes</taxon>
        <taxon>Kineosporiales</taxon>
        <taxon>Kineosporiaceae</taxon>
        <taxon>Kineococcus</taxon>
    </lineage>
</organism>
<reference evidence="3 4" key="1">
    <citation type="submission" date="2020-08" db="EMBL/GenBank/DDBJ databases">
        <title>The Agave Microbiome: Exploring the role of microbial communities in plant adaptations to desert environments.</title>
        <authorList>
            <person name="Partida-Martinez L.P."/>
        </authorList>
    </citation>
    <scope>NUCLEOTIDE SEQUENCE [LARGE SCALE GENOMIC DNA]</scope>
    <source>
        <strain evidence="3 4">AS2.23</strain>
    </source>
</reference>
<sequence>MRTGVTLPRDLPTADVLPFARRADELGFDSLWVIEDLGFRGGFAQAAAVLAVTQRIHVGLGIAPAAARNPAFAAMEAATLADLFPGRFTVGFGHGVPFWMRQVGAWGASPLTSFTEHVTAVRRLLHGETVTLDGRYVHLDGVRLETPPAHPPAVAAGVRGPRSLAVSGAHLDATLLAEPVTPEYARLAREQIGTPAVEGHRLIGYELAAVDDDLARARAAVRPGLVWVGLPDAAAHVAPSAYAEELRALHAQCADAEEFTRRMPDAWVEDLTLVGPAERVRARIAELRAAGLDEVVLFPVGEDRLGALESLATALPDGGR</sequence>
<dbReference type="Proteomes" id="UP000533269">
    <property type="component" value="Unassembled WGS sequence"/>
</dbReference>
<accession>A0A7W4XXK6</accession>
<dbReference type="InterPro" id="IPR050564">
    <property type="entry name" value="F420-G6PD/mer"/>
</dbReference>
<protein>
    <submittedName>
        <fullName evidence="3">Alkanesulfonate monooxygenase SsuD/methylene tetrahydromethanopterin reductase-like flavin-dependent oxidoreductase (Luciferase family)</fullName>
    </submittedName>
</protein>
<feature type="domain" description="Luciferase-like" evidence="2">
    <location>
        <begin position="12"/>
        <end position="293"/>
    </location>
</feature>
<dbReference type="AlphaFoldDB" id="A0A7W4XXK6"/>
<gene>
    <name evidence="3" type="ORF">FHR75_002873</name>
</gene>
<dbReference type="EMBL" id="JACHVY010000002">
    <property type="protein sequence ID" value="MBB2902058.1"/>
    <property type="molecule type" value="Genomic_DNA"/>
</dbReference>
<dbReference type="InterPro" id="IPR011251">
    <property type="entry name" value="Luciferase-like_dom"/>
</dbReference>
<dbReference type="PANTHER" id="PTHR43244:SF1">
    <property type="entry name" value="5,10-METHYLENETETRAHYDROMETHANOPTERIN REDUCTASE"/>
    <property type="match status" value="1"/>
</dbReference>
<evidence type="ECO:0000313" key="4">
    <source>
        <dbReference type="Proteomes" id="UP000533269"/>
    </source>
</evidence>
<dbReference type="SUPFAM" id="SSF51679">
    <property type="entry name" value="Bacterial luciferase-like"/>
    <property type="match status" value="1"/>
</dbReference>
<dbReference type="Pfam" id="PF00296">
    <property type="entry name" value="Bac_luciferase"/>
    <property type="match status" value="1"/>
</dbReference>
<reference evidence="3 4" key="2">
    <citation type="submission" date="2020-08" db="EMBL/GenBank/DDBJ databases">
        <authorList>
            <person name="Partida-Martinez L."/>
            <person name="Huntemann M."/>
            <person name="Clum A."/>
            <person name="Wang J."/>
            <person name="Palaniappan K."/>
            <person name="Ritter S."/>
            <person name="Chen I.-M."/>
            <person name="Stamatis D."/>
            <person name="Reddy T."/>
            <person name="O'Malley R."/>
            <person name="Daum C."/>
            <person name="Shapiro N."/>
            <person name="Ivanova N."/>
            <person name="Kyrpides N."/>
            <person name="Woyke T."/>
        </authorList>
    </citation>
    <scope>NUCLEOTIDE SEQUENCE [LARGE SCALE GENOMIC DNA]</scope>
    <source>
        <strain evidence="3 4">AS2.23</strain>
    </source>
</reference>
<dbReference type="PANTHER" id="PTHR43244">
    <property type="match status" value="1"/>
</dbReference>
<evidence type="ECO:0000259" key="2">
    <source>
        <dbReference type="Pfam" id="PF00296"/>
    </source>
</evidence>
<comment type="caution">
    <text evidence="3">The sequence shown here is derived from an EMBL/GenBank/DDBJ whole genome shotgun (WGS) entry which is preliminary data.</text>
</comment>
<dbReference type="GO" id="GO:0016705">
    <property type="term" value="F:oxidoreductase activity, acting on paired donors, with incorporation or reduction of molecular oxygen"/>
    <property type="evidence" value="ECO:0007669"/>
    <property type="project" value="InterPro"/>
</dbReference>
<proteinExistence type="predicted"/>
<evidence type="ECO:0000256" key="1">
    <source>
        <dbReference type="ARBA" id="ARBA00023002"/>
    </source>
</evidence>
<dbReference type="GO" id="GO:0004497">
    <property type="term" value="F:monooxygenase activity"/>
    <property type="evidence" value="ECO:0007669"/>
    <property type="project" value="UniProtKB-KW"/>
</dbReference>
<evidence type="ECO:0000313" key="3">
    <source>
        <dbReference type="EMBL" id="MBB2902058.1"/>
    </source>
</evidence>
<name>A0A7W4XXK6_KINRA</name>
<keyword evidence="3" id="KW-0503">Monooxygenase</keyword>
<dbReference type="RefSeq" id="WP_311736625.1">
    <property type="nucleotide sequence ID" value="NZ_JACHVY010000002.1"/>
</dbReference>
<dbReference type="Gene3D" id="3.20.20.30">
    <property type="entry name" value="Luciferase-like domain"/>
    <property type="match status" value="1"/>
</dbReference>
<dbReference type="InterPro" id="IPR036661">
    <property type="entry name" value="Luciferase-like_sf"/>
</dbReference>